<keyword evidence="6" id="KW-0393">Immunoglobulin domain</keyword>
<dbReference type="InterPro" id="IPR007110">
    <property type="entry name" value="Ig-like_dom"/>
</dbReference>
<gene>
    <name evidence="9" type="primary">Trgc1</name>
    <name evidence="9" type="ORF">STECAR_R08565</name>
</gene>
<evidence type="ECO:0000313" key="9">
    <source>
        <dbReference type="EMBL" id="NWX44512.1"/>
    </source>
</evidence>
<evidence type="ECO:0000259" key="8">
    <source>
        <dbReference type="PROSITE" id="PS50835"/>
    </source>
</evidence>
<dbReference type="PANTHER" id="PTHR19256:SF65">
    <property type="entry name" value="T CELL RECEPTOR GAMMA CONSTANT 1-RELATED"/>
    <property type="match status" value="1"/>
</dbReference>
<evidence type="ECO:0000256" key="1">
    <source>
        <dbReference type="ARBA" id="ARBA00004370"/>
    </source>
</evidence>
<keyword evidence="3 7" id="KW-1133">Transmembrane helix</keyword>
<dbReference type="Proteomes" id="UP000516988">
    <property type="component" value="Unassembled WGS sequence"/>
</dbReference>
<evidence type="ECO:0000256" key="6">
    <source>
        <dbReference type="ARBA" id="ARBA00023319"/>
    </source>
</evidence>
<keyword evidence="4 7" id="KW-0472">Membrane</keyword>
<dbReference type="InterPro" id="IPR013783">
    <property type="entry name" value="Ig-like_fold"/>
</dbReference>
<dbReference type="OrthoDB" id="8924181at2759"/>
<organism evidence="9 10">
    <name type="scientific">Steatornis caripensis</name>
    <name type="common">Oilbird</name>
    <dbReference type="NCBI Taxonomy" id="48435"/>
    <lineage>
        <taxon>Eukaryota</taxon>
        <taxon>Metazoa</taxon>
        <taxon>Chordata</taxon>
        <taxon>Craniata</taxon>
        <taxon>Vertebrata</taxon>
        <taxon>Euteleostomi</taxon>
        <taxon>Archelosauria</taxon>
        <taxon>Archosauria</taxon>
        <taxon>Dinosauria</taxon>
        <taxon>Saurischia</taxon>
        <taxon>Theropoda</taxon>
        <taxon>Coelurosauria</taxon>
        <taxon>Aves</taxon>
        <taxon>Neognathae</taxon>
        <taxon>Neoaves</taxon>
        <taxon>Strisores</taxon>
        <taxon>Caprimulgiformes</taxon>
        <taxon>Steatornithidae</taxon>
        <taxon>Steatornis</taxon>
    </lineage>
</organism>
<dbReference type="InterPro" id="IPR036179">
    <property type="entry name" value="Ig-like_dom_sf"/>
</dbReference>
<evidence type="ECO:0000313" key="10">
    <source>
        <dbReference type="Proteomes" id="UP000516988"/>
    </source>
</evidence>
<proteinExistence type="predicted"/>
<dbReference type="InterPro" id="IPR051117">
    <property type="entry name" value="TRG_var/const_region"/>
</dbReference>
<comment type="subcellular location">
    <subcellularLocation>
        <location evidence="1">Membrane</location>
    </subcellularLocation>
</comment>
<feature type="non-terminal residue" evidence="9">
    <location>
        <position position="1"/>
    </location>
</feature>
<dbReference type="PANTHER" id="PTHR19256">
    <property type="entry name" value="T-CELL RECEPTOR GAMMA CHAIN"/>
    <property type="match status" value="1"/>
</dbReference>
<dbReference type="InterPro" id="IPR013106">
    <property type="entry name" value="Ig_V-set"/>
</dbReference>
<evidence type="ECO:0000256" key="2">
    <source>
        <dbReference type="ARBA" id="ARBA00022692"/>
    </source>
</evidence>
<dbReference type="PROSITE" id="PS50835">
    <property type="entry name" value="IG_LIKE"/>
    <property type="match status" value="1"/>
</dbReference>
<feature type="domain" description="Ig-like" evidence="8">
    <location>
        <begin position="79"/>
        <end position="179"/>
    </location>
</feature>
<dbReference type="AlphaFoldDB" id="A0A7K6WAW4"/>
<reference evidence="9 10" key="1">
    <citation type="submission" date="2019-09" db="EMBL/GenBank/DDBJ databases">
        <title>Bird 10,000 Genomes (B10K) Project - Family phase.</title>
        <authorList>
            <person name="Zhang G."/>
        </authorList>
    </citation>
    <scope>NUCLEOTIDE SEQUENCE [LARGE SCALE GENOMIC DNA]</scope>
    <source>
        <strain evidence="9">OUT-0004</strain>
    </source>
</reference>
<dbReference type="Gene3D" id="2.60.40.10">
    <property type="entry name" value="Immunoglobulins"/>
    <property type="match status" value="2"/>
</dbReference>
<feature type="transmembrane region" description="Helical" evidence="7">
    <location>
        <begin position="219"/>
        <end position="241"/>
    </location>
</feature>
<dbReference type="GO" id="GO:0016020">
    <property type="term" value="C:membrane"/>
    <property type="evidence" value="ECO:0007669"/>
    <property type="project" value="UniProtKB-SubCell"/>
</dbReference>
<dbReference type="EMBL" id="VZSC01008099">
    <property type="protein sequence ID" value="NWX44512.1"/>
    <property type="molecule type" value="Genomic_DNA"/>
</dbReference>
<name>A0A7K6WAW4_STECA</name>
<keyword evidence="10" id="KW-1185">Reference proteome</keyword>
<dbReference type="Pfam" id="PF07686">
    <property type="entry name" value="V-set"/>
    <property type="match status" value="1"/>
</dbReference>
<accession>A0A7K6WAW4</accession>
<evidence type="ECO:0000256" key="4">
    <source>
        <dbReference type="ARBA" id="ARBA00023136"/>
    </source>
</evidence>
<feature type="non-terminal residue" evidence="9">
    <location>
        <position position="242"/>
    </location>
</feature>
<sequence length="242" mass="28597">NTFIHWYQHKANKAPERMLYFSGSKVVDDGFQEHRYQVEKVSRQKMCILTINDVIPDDTATYYCAYWHSHTLYFLNFFPPITKSGKGNSPPANFEILQKKHKNQITYVCLIEKFYPEVIRVTWTDGKKEVTDNVVKGDTWKPTKEDEYSIGSWLTVPEENKDKNYYCKYEHESEERSLPTRALLPLDSTTTTPQEEDCSTYPGNSTSFNRDHLMHRTAYLVYIVLLLKSTMYYLIVLFFVYR</sequence>
<evidence type="ECO:0000256" key="5">
    <source>
        <dbReference type="ARBA" id="ARBA00023170"/>
    </source>
</evidence>
<keyword evidence="2 7" id="KW-0812">Transmembrane</keyword>
<evidence type="ECO:0000256" key="3">
    <source>
        <dbReference type="ARBA" id="ARBA00022989"/>
    </source>
</evidence>
<dbReference type="SMART" id="SM00407">
    <property type="entry name" value="IGc1"/>
    <property type="match status" value="1"/>
</dbReference>
<evidence type="ECO:0000256" key="7">
    <source>
        <dbReference type="SAM" id="Phobius"/>
    </source>
</evidence>
<dbReference type="SUPFAM" id="SSF48726">
    <property type="entry name" value="Immunoglobulin"/>
    <property type="match status" value="2"/>
</dbReference>
<dbReference type="InterPro" id="IPR003597">
    <property type="entry name" value="Ig_C1-set"/>
</dbReference>
<protein>
    <submittedName>
        <fullName evidence="9">TRGC1 protein</fullName>
    </submittedName>
</protein>
<comment type="caution">
    <text evidence="9">The sequence shown here is derived from an EMBL/GenBank/DDBJ whole genome shotgun (WGS) entry which is preliminary data.</text>
</comment>
<dbReference type="Pfam" id="PF07654">
    <property type="entry name" value="C1-set"/>
    <property type="match status" value="1"/>
</dbReference>
<keyword evidence="5" id="KW-0675">Receptor</keyword>